<dbReference type="EMBL" id="MU118291">
    <property type="protein sequence ID" value="KAF9643070.1"/>
    <property type="molecule type" value="Genomic_DNA"/>
</dbReference>
<organism evidence="1 2">
    <name type="scientific">Thelephora ganbajun</name>
    <name type="common">Ganba fungus</name>
    <dbReference type="NCBI Taxonomy" id="370292"/>
    <lineage>
        <taxon>Eukaryota</taxon>
        <taxon>Fungi</taxon>
        <taxon>Dikarya</taxon>
        <taxon>Basidiomycota</taxon>
        <taxon>Agaricomycotina</taxon>
        <taxon>Agaricomycetes</taxon>
        <taxon>Thelephorales</taxon>
        <taxon>Thelephoraceae</taxon>
        <taxon>Thelephora</taxon>
    </lineage>
</organism>
<protein>
    <submittedName>
        <fullName evidence="1">Uncharacterized protein</fullName>
    </submittedName>
</protein>
<accession>A0ACB6Z019</accession>
<evidence type="ECO:0000313" key="2">
    <source>
        <dbReference type="Proteomes" id="UP000886501"/>
    </source>
</evidence>
<sequence>MKNTVTKQEVDAFDPNLGPCCNATNFRVHLGGTTCNAWNKSAINAFVNDFLSSHSEYPSQEESIRETVGYRKSHVPHTVEESDELKLQKNRQERKRKLYHRHRNVTFLYPSLASQRQLLEQLTSAGMSSDEERLVGHYKQYEVVEPVWRSDIVTAWLRIFDAVYAYARRSKVYGDQRGSAPRVRMSRTQRSTSRKFVPGLPRNAYDDMWFKCQIHPEDTVRLGPDVLYYHDARTIE</sequence>
<reference evidence="1" key="2">
    <citation type="journal article" date="2020" name="Nat. Commun.">
        <title>Large-scale genome sequencing of mycorrhizal fungi provides insights into the early evolution of symbiotic traits.</title>
        <authorList>
            <person name="Miyauchi S."/>
            <person name="Kiss E."/>
            <person name="Kuo A."/>
            <person name="Drula E."/>
            <person name="Kohler A."/>
            <person name="Sanchez-Garcia M."/>
            <person name="Morin E."/>
            <person name="Andreopoulos B."/>
            <person name="Barry K.W."/>
            <person name="Bonito G."/>
            <person name="Buee M."/>
            <person name="Carver A."/>
            <person name="Chen C."/>
            <person name="Cichocki N."/>
            <person name="Clum A."/>
            <person name="Culley D."/>
            <person name="Crous P.W."/>
            <person name="Fauchery L."/>
            <person name="Girlanda M."/>
            <person name="Hayes R.D."/>
            <person name="Keri Z."/>
            <person name="LaButti K."/>
            <person name="Lipzen A."/>
            <person name="Lombard V."/>
            <person name="Magnuson J."/>
            <person name="Maillard F."/>
            <person name="Murat C."/>
            <person name="Nolan M."/>
            <person name="Ohm R.A."/>
            <person name="Pangilinan J."/>
            <person name="Pereira M.F."/>
            <person name="Perotto S."/>
            <person name="Peter M."/>
            <person name="Pfister S."/>
            <person name="Riley R."/>
            <person name="Sitrit Y."/>
            <person name="Stielow J.B."/>
            <person name="Szollosi G."/>
            <person name="Zifcakova L."/>
            <person name="Stursova M."/>
            <person name="Spatafora J.W."/>
            <person name="Tedersoo L."/>
            <person name="Vaario L.M."/>
            <person name="Yamada A."/>
            <person name="Yan M."/>
            <person name="Wang P."/>
            <person name="Xu J."/>
            <person name="Bruns T."/>
            <person name="Baldrian P."/>
            <person name="Vilgalys R."/>
            <person name="Dunand C."/>
            <person name="Henrissat B."/>
            <person name="Grigoriev I.V."/>
            <person name="Hibbett D."/>
            <person name="Nagy L.G."/>
            <person name="Martin F.M."/>
        </authorList>
    </citation>
    <scope>NUCLEOTIDE SEQUENCE</scope>
    <source>
        <strain evidence="1">P2</strain>
    </source>
</reference>
<dbReference type="Proteomes" id="UP000886501">
    <property type="component" value="Unassembled WGS sequence"/>
</dbReference>
<keyword evidence="2" id="KW-1185">Reference proteome</keyword>
<comment type="caution">
    <text evidence="1">The sequence shown here is derived from an EMBL/GenBank/DDBJ whole genome shotgun (WGS) entry which is preliminary data.</text>
</comment>
<reference evidence="1" key="1">
    <citation type="submission" date="2019-10" db="EMBL/GenBank/DDBJ databases">
        <authorList>
            <consortium name="DOE Joint Genome Institute"/>
            <person name="Kuo A."/>
            <person name="Miyauchi S."/>
            <person name="Kiss E."/>
            <person name="Drula E."/>
            <person name="Kohler A."/>
            <person name="Sanchez-Garcia M."/>
            <person name="Andreopoulos B."/>
            <person name="Barry K.W."/>
            <person name="Bonito G."/>
            <person name="Buee M."/>
            <person name="Carver A."/>
            <person name="Chen C."/>
            <person name="Cichocki N."/>
            <person name="Clum A."/>
            <person name="Culley D."/>
            <person name="Crous P.W."/>
            <person name="Fauchery L."/>
            <person name="Girlanda M."/>
            <person name="Hayes R."/>
            <person name="Keri Z."/>
            <person name="Labutti K."/>
            <person name="Lipzen A."/>
            <person name="Lombard V."/>
            <person name="Magnuson J."/>
            <person name="Maillard F."/>
            <person name="Morin E."/>
            <person name="Murat C."/>
            <person name="Nolan M."/>
            <person name="Ohm R."/>
            <person name="Pangilinan J."/>
            <person name="Pereira M."/>
            <person name="Perotto S."/>
            <person name="Peter M."/>
            <person name="Riley R."/>
            <person name="Sitrit Y."/>
            <person name="Stielow B."/>
            <person name="Szollosi G."/>
            <person name="Zifcakova L."/>
            <person name="Stursova M."/>
            <person name="Spatafora J.W."/>
            <person name="Tedersoo L."/>
            <person name="Vaario L.-M."/>
            <person name="Yamada A."/>
            <person name="Yan M."/>
            <person name="Wang P."/>
            <person name="Xu J."/>
            <person name="Bruns T."/>
            <person name="Baldrian P."/>
            <person name="Vilgalys R."/>
            <person name="Henrissat B."/>
            <person name="Grigoriev I.V."/>
            <person name="Hibbett D."/>
            <person name="Nagy L.G."/>
            <person name="Martin F.M."/>
        </authorList>
    </citation>
    <scope>NUCLEOTIDE SEQUENCE</scope>
    <source>
        <strain evidence="1">P2</strain>
    </source>
</reference>
<gene>
    <name evidence="1" type="ORF">BDM02DRAFT_3104903</name>
</gene>
<evidence type="ECO:0000313" key="1">
    <source>
        <dbReference type="EMBL" id="KAF9643070.1"/>
    </source>
</evidence>
<proteinExistence type="predicted"/>
<name>A0ACB6Z019_THEGA</name>